<proteinExistence type="predicted"/>
<dbReference type="GO" id="GO:0006979">
    <property type="term" value="P:response to oxidative stress"/>
    <property type="evidence" value="ECO:0007669"/>
    <property type="project" value="InterPro"/>
</dbReference>
<dbReference type="InterPro" id="IPR001128">
    <property type="entry name" value="Cyt_P450"/>
</dbReference>
<evidence type="ECO:0000256" key="8">
    <source>
        <dbReference type="SAM" id="MobiDB-lite"/>
    </source>
</evidence>
<keyword evidence="2 7" id="KW-0349">Heme</keyword>
<dbReference type="PANTHER" id="PTHR11903:SF37">
    <property type="entry name" value="PSI-PRODUCING OXYGENASE A"/>
    <property type="match status" value="1"/>
</dbReference>
<evidence type="ECO:0000256" key="3">
    <source>
        <dbReference type="ARBA" id="ARBA00022723"/>
    </source>
</evidence>
<keyword evidence="3 7" id="KW-0479">Metal-binding</keyword>
<dbReference type="GO" id="GO:0006631">
    <property type="term" value="P:fatty acid metabolic process"/>
    <property type="evidence" value="ECO:0007669"/>
    <property type="project" value="UniProtKB-ARBA"/>
</dbReference>
<dbReference type="GO" id="GO:0005506">
    <property type="term" value="F:iron ion binding"/>
    <property type="evidence" value="ECO:0007669"/>
    <property type="project" value="InterPro"/>
</dbReference>
<feature type="region of interest" description="Disordered" evidence="8">
    <location>
        <begin position="111"/>
        <end position="155"/>
    </location>
</feature>
<dbReference type="GO" id="GO:0020037">
    <property type="term" value="F:heme binding"/>
    <property type="evidence" value="ECO:0007669"/>
    <property type="project" value="InterPro"/>
</dbReference>
<accession>A0A2W1IB89</accession>
<dbReference type="InterPro" id="IPR036396">
    <property type="entry name" value="Cyt_P450_sf"/>
</dbReference>
<evidence type="ECO:0000256" key="2">
    <source>
        <dbReference type="ARBA" id="ARBA00022617"/>
    </source>
</evidence>
<feature type="binding site" description="axial binding residue" evidence="7">
    <location>
        <position position="367"/>
    </location>
    <ligand>
        <name>heme b</name>
        <dbReference type="ChEBI" id="CHEBI:60344"/>
    </ligand>
    <ligandPart>
        <name>Fe</name>
        <dbReference type="ChEBI" id="CHEBI:18248"/>
    </ligandPart>
</feature>
<dbReference type="InterPro" id="IPR050783">
    <property type="entry name" value="Oxylipin_biosynth_metab"/>
</dbReference>
<dbReference type="Proteomes" id="UP000249757">
    <property type="component" value="Unassembled WGS sequence"/>
</dbReference>
<evidence type="ECO:0000313" key="9">
    <source>
        <dbReference type="EMBL" id="KAI1518970.1"/>
    </source>
</evidence>
<dbReference type="SUPFAM" id="SSF48113">
    <property type="entry name" value="Heme-dependent peroxidases"/>
    <property type="match status" value="1"/>
</dbReference>
<dbReference type="Gene3D" id="1.10.640.10">
    <property type="entry name" value="Haem peroxidase domain superfamily, animal type"/>
    <property type="match status" value="1"/>
</dbReference>
<feature type="region of interest" description="Disordered" evidence="8">
    <location>
        <begin position="1098"/>
        <end position="1118"/>
    </location>
</feature>
<gene>
    <name evidence="9" type="ORF">Ptr86124_002098</name>
</gene>
<name>A0A2W1IB89_9PLEO</name>
<comment type="subunit">
    <text evidence="1">Homotetramer.</text>
</comment>
<dbReference type="Gene3D" id="1.10.630.10">
    <property type="entry name" value="Cytochrome P450"/>
    <property type="match status" value="1"/>
</dbReference>
<protein>
    <submittedName>
        <fullName evidence="9">Uncharacterized protein</fullName>
    </submittedName>
</protein>
<dbReference type="GO" id="GO:0051213">
    <property type="term" value="F:dioxygenase activity"/>
    <property type="evidence" value="ECO:0007669"/>
    <property type="project" value="UniProtKB-KW"/>
</dbReference>
<dbReference type="CDD" id="cd09817">
    <property type="entry name" value="linoleate_diol_synthase_like"/>
    <property type="match status" value="1"/>
</dbReference>
<dbReference type="InterPro" id="IPR034812">
    <property type="entry name" value="Ppo-like_N"/>
</dbReference>
<keyword evidence="5" id="KW-0560">Oxidoreductase</keyword>
<dbReference type="Pfam" id="PF00067">
    <property type="entry name" value="p450"/>
    <property type="match status" value="1"/>
</dbReference>
<dbReference type="SUPFAM" id="SSF48264">
    <property type="entry name" value="Cytochrome P450"/>
    <property type="match status" value="1"/>
</dbReference>
<comment type="caution">
    <text evidence="9">The sequence shown here is derived from an EMBL/GenBank/DDBJ whole genome shotgun (WGS) entry which is preliminary data.</text>
</comment>
<evidence type="ECO:0000313" key="10">
    <source>
        <dbReference type="Proteomes" id="UP000249757"/>
    </source>
</evidence>
<dbReference type="OrthoDB" id="823504at2759"/>
<dbReference type="GO" id="GO:0004601">
    <property type="term" value="F:peroxidase activity"/>
    <property type="evidence" value="ECO:0007669"/>
    <property type="project" value="InterPro"/>
</dbReference>
<keyword evidence="4" id="KW-0223">Dioxygenase</keyword>
<dbReference type="InterPro" id="IPR037120">
    <property type="entry name" value="Haem_peroxidase_sf_animal"/>
</dbReference>
<dbReference type="InterPro" id="IPR010255">
    <property type="entry name" value="Haem_peroxidase_sf"/>
</dbReference>
<evidence type="ECO:0000256" key="6">
    <source>
        <dbReference type="ARBA" id="ARBA00023004"/>
    </source>
</evidence>
<reference evidence="10" key="1">
    <citation type="journal article" date="2022" name="Microb. Genom.">
        <title>A global pangenome for the wheat fungal pathogen Pyrenophora tritici-repentis and prediction of effector protein structural homology.</title>
        <authorList>
            <person name="Moolhuijzen P.M."/>
            <person name="See P.T."/>
            <person name="Shi G."/>
            <person name="Powell H.R."/>
            <person name="Cockram J."/>
            <person name="Jorgensen L.N."/>
            <person name="Benslimane H."/>
            <person name="Strelkov S.E."/>
            <person name="Turner J."/>
            <person name="Liu Z."/>
            <person name="Moffat C.S."/>
        </authorList>
    </citation>
    <scope>NUCLEOTIDE SEQUENCE [LARGE SCALE GENOMIC DNA]</scope>
</reference>
<dbReference type="PROSITE" id="PS50292">
    <property type="entry name" value="PEROXIDASE_3"/>
    <property type="match status" value="1"/>
</dbReference>
<evidence type="ECO:0000256" key="5">
    <source>
        <dbReference type="ARBA" id="ARBA00023002"/>
    </source>
</evidence>
<keyword evidence="10" id="KW-1185">Reference proteome</keyword>
<dbReference type="InterPro" id="IPR019791">
    <property type="entry name" value="Haem_peroxidase_animal"/>
</dbReference>
<dbReference type="PANTHER" id="PTHR11903">
    <property type="entry name" value="PROSTAGLANDIN G/H SYNTHASE"/>
    <property type="match status" value="1"/>
</dbReference>
<dbReference type="GO" id="GO:0016705">
    <property type="term" value="F:oxidoreductase activity, acting on paired donors, with incorporation or reduction of molecular oxygen"/>
    <property type="evidence" value="ECO:0007669"/>
    <property type="project" value="InterPro"/>
</dbReference>
<evidence type="ECO:0000256" key="1">
    <source>
        <dbReference type="ARBA" id="ARBA00011881"/>
    </source>
</evidence>
<keyword evidence="6 7" id="KW-0408">Iron</keyword>
<dbReference type="GO" id="GO:0004497">
    <property type="term" value="F:monooxygenase activity"/>
    <property type="evidence" value="ECO:0007669"/>
    <property type="project" value="InterPro"/>
</dbReference>
<dbReference type="AlphaFoldDB" id="A0A2W1IB89"/>
<dbReference type="Pfam" id="PF03098">
    <property type="entry name" value="An_peroxidase"/>
    <property type="match status" value="2"/>
</dbReference>
<sequence length="1155" mass="126691">MPGQLSTLIGKIRRKPTLASDGRTAEAASGVSKSNQKTSVVSDLTGLGVKNAKFALDAITTLASGEPLDDKDLLLEQGVQMLQGLPPNSGLGAKVADGFIAMLWNDLPHPTPTHAGPSARYRKHDGSGNNPHNPEMGKAGSPYARNVPPMKPKGPNLPDVEDVYEALLKRSGPFRPHPSGLNRLFFSFATIVIHECFQTSRTDPWINETSSYVDLSTLYGNTEKEQKRVRTYNNGLIYPDSIASERIMMMPPGVVAVLLMFSRNHNHVAESLFSVNEDGKYKPWDTLDDEGKKWQDEDIFQITRNINVGFFASVVLRDYVAAILNTPRANSEWSLDLGKEIKQGGTRVERGTGSHVSVEFAVLYHWHAALSAADDQWMEDIIRSVYPDLEHIDDVTIEMFHQVMKVYGHDLMKKEPCQWTFGGLERGPDGKFDDEQLAELIKDCIEEPAHAFGARGTPASLKVVDIMGQLQAREMFNVCTLNEFRVYLNLKPYDTFEDWCSDKETARAAELLYGHMNNMELYPGLMAECTKPAGPGSGVCPGQTTGRGILDDAVALVRGDRFLSYDFNSNTLTQWGAALLSETTPGAYGGVLPKLLFQGLPGGFTGTSTYALLPFYTPKAAQGIIKGNGVLDKYDIKRPPSDYEIISVQTQEGCKAIFNDRKAFVVMYQAAIRNCTAGHDFMIGWDEQQKHDERSKILHKVFFEEGFEKNINDFFTTNVRNLIKKNSLKGAKGRMSIDIVRDVTNITPILWLADRFALPLKTQEQPRGLLSVHEAFLAYLVLFMYQSFNIMPHNEWKLRAGAMTAAAPLRSIFETHIKTQTGRLEGLVDWMAKGSAFEVGKHADRIYHALADSKLPIGDLVGDCIGMGAPVAGNLTQQASLLIDLFLRPEYAQYKDRIVELAHMAPEASDRELQGFVYEGMRHVGVVPGLPRIATRDITVQDGVRGPVSIKAGHTILIATSKAAMDPIAFPNPEILDPHRPFTSYTLLGHGLHFCFGARLVGPSLASTLREVFKLPNVRRAPGKQGRFTVTEHKLAGITMRHYLDASSKESPIPTSLRLHYDAEEVAPTPVLRAMNGGAAGKRASSASMMTSLTNGRAVAGPSGTKRHSSGGALGGLTNGHTNGLLNGGHANFPSNGHANAGGKNEYGNAYTIAP</sequence>
<evidence type="ECO:0000256" key="7">
    <source>
        <dbReference type="PIRSR" id="PIRSR619791-2"/>
    </source>
</evidence>
<dbReference type="CDD" id="cd20612">
    <property type="entry name" value="CYP_LDS-like_C"/>
    <property type="match status" value="1"/>
</dbReference>
<dbReference type="EMBL" id="NRDI02000002">
    <property type="protein sequence ID" value="KAI1518970.1"/>
    <property type="molecule type" value="Genomic_DNA"/>
</dbReference>
<organism evidence="9 10">
    <name type="scientific">Pyrenophora tritici-repentis</name>
    <dbReference type="NCBI Taxonomy" id="45151"/>
    <lineage>
        <taxon>Eukaryota</taxon>
        <taxon>Fungi</taxon>
        <taxon>Dikarya</taxon>
        <taxon>Ascomycota</taxon>
        <taxon>Pezizomycotina</taxon>
        <taxon>Dothideomycetes</taxon>
        <taxon>Pleosporomycetidae</taxon>
        <taxon>Pleosporales</taxon>
        <taxon>Pleosporineae</taxon>
        <taxon>Pleosporaceae</taxon>
        <taxon>Pyrenophora</taxon>
    </lineage>
</organism>
<evidence type="ECO:0000256" key="4">
    <source>
        <dbReference type="ARBA" id="ARBA00022964"/>
    </source>
</evidence>